<dbReference type="EMBL" id="HE796683">
    <property type="protein sequence ID" value="CCH02410.1"/>
    <property type="molecule type" value="Genomic_DNA"/>
</dbReference>
<sequence>MDPVVGIGRGAYINQARTSGICVACAGTSTSAVVNGNLTDFATIDLGVSAAGGYRVSVRDSLQYYPAGNEAGFVIRYRDSGLLGLLDATLLNQVAIRTYRNGTLVETANFSSGTGLLKATVLGGSGSGKQVLSFVTTQDFDEIELAYTGVVSAGKLLDVYYAFEGPGTCPKDCMDGLLTAGNGATATSGEIPALGLPLSCLAGSVSGSSNLVDSDSTTNFATISATVGLLCRRYVEVGTATTYPAGYEAGFVIDNGGGLIDLTALGGITVATYYNGALRESFSGTGLVFSNVLGGSNKTQLGFKAQQAFNSIRITLAGVSVAVSLRVYHAYVKADTDNDGVADCLDKCTGNDLLDADGDGIPDACDSNVADLSVTKSSNSSTATVGSNVTYTVNVQRLSGPNATGVVVLDTLAPGLVYVSHVASPGTIYNPTTGRWTIGSALAGATSTVSLSITARVDVRGVSTNIAEVIRSFETDPNSTPGNGNLSENDIASACVSVPIDLCQGSSVVLSAPDSYTAGVEWFRTFNGVTTSVATTPTFSASLSGSYSFTSTGAAGCVSGNCCPVILNVEALPTPTLAASQSVICAGASTTLSVVSPVGSTTYVWSDGTVGTSVVVSPSVTTVYSVSATSAGGCSSIVSITVTVNAAPVQAPIVAICGPATSGTYSFVINPSTAGTSTSYFVKVGSAAETGPFAYGTPRQIDGNTGSFSVVIRDATTSCSVTLPVTAPVNCPTCPPKVCVPIRIARVE</sequence>
<dbReference type="InterPro" id="IPR028974">
    <property type="entry name" value="TSP_type-3_rpt"/>
</dbReference>
<protein>
    <recommendedName>
        <fullName evidence="1">DUF11 domain-containing protein</fullName>
    </recommendedName>
</protein>
<gene>
    <name evidence="2" type="ORF">FAES_4411</name>
</gene>
<accession>I0KE57</accession>
<evidence type="ECO:0000259" key="1">
    <source>
        <dbReference type="Pfam" id="PF01345"/>
    </source>
</evidence>
<reference evidence="2 3" key="1">
    <citation type="journal article" date="2012" name="J. Bacteriol.">
        <title>Genome Sequence of Fibrella aestuarina BUZ 2T, a Filamentous Marine Bacterium.</title>
        <authorList>
            <person name="Filippini M."/>
            <person name="Qi W."/>
            <person name="Blom J."/>
            <person name="Goesmann A."/>
            <person name="Smits T.H."/>
            <person name="Bagheri H.C."/>
        </authorList>
    </citation>
    <scope>NUCLEOTIDE SEQUENCE [LARGE SCALE GENOMIC DNA]</scope>
    <source>
        <strain evidence="3">BUZ 2T</strain>
    </source>
</reference>
<dbReference type="OrthoDB" id="2582440at2"/>
<evidence type="ECO:0000313" key="3">
    <source>
        <dbReference type="Proteomes" id="UP000011058"/>
    </source>
</evidence>
<dbReference type="HOGENOM" id="CLU_371626_0_0_10"/>
<dbReference type="GO" id="GO:0005509">
    <property type="term" value="F:calcium ion binding"/>
    <property type="evidence" value="ECO:0007669"/>
    <property type="project" value="InterPro"/>
</dbReference>
<organism evidence="2 3">
    <name type="scientific">Fibrella aestuarina BUZ 2</name>
    <dbReference type="NCBI Taxonomy" id="1166018"/>
    <lineage>
        <taxon>Bacteria</taxon>
        <taxon>Pseudomonadati</taxon>
        <taxon>Bacteroidota</taxon>
        <taxon>Cytophagia</taxon>
        <taxon>Cytophagales</taxon>
        <taxon>Spirosomataceae</taxon>
        <taxon>Fibrella</taxon>
    </lineage>
</organism>
<evidence type="ECO:0000313" key="2">
    <source>
        <dbReference type="EMBL" id="CCH02410.1"/>
    </source>
</evidence>
<dbReference type="Pfam" id="PF01345">
    <property type="entry name" value="DUF11"/>
    <property type="match status" value="1"/>
</dbReference>
<proteinExistence type="predicted"/>
<dbReference type="RefSeq" id="WP_015333509.1">
    <property type="nucleotide sequence ID" value="NC_020054.1"/>
</dbReference>
<feature type="domain" description="DUF11" evidence="1">
    <location>
        <begin position="371"/>
        <end position="480"/>
    </location>
</feature>
<dbReference type="eggNOG" id="COG4932">
    <property type="taxonomic scope" value="Bacteria"/>
</dbReference>
<dbReference type="InterPro" id="IPR047589">
    <property type="entry name" value="DUF11_rpt"/>
</dbReference>
<dbReference type="AlphaFoldDB" id="I0KE57"/>
<dbReference type="NCBIfam" id="TIGR01451">
    <property type="entry name" value="B_ant_repeat"/>
    <property type="match status" value="1"/>
</dbReference>
<dbReference type="InterPro" id="IPR001434">
    <property type="entry name" value="OmcB-like_DUF11"/>
</dbReference>
<dbReference type="KEGG" id="fae:FAES_4411"/>
<name>I0KE57_9BACT</name>
<keyword evidence="3" id="KW-1185">Reference proteome</keyword>
<dbReference type="PATRIC" id="fig|1166018.3.peg.1373"/>
<dbReference type="Gene3D" id="4.10.1080.10">
    <property type="entry name" value="TSP type-3 repeat"/>
    <property type="match status" value="1"/>
</dbReference>
<dbReference type="SUPFAM" id="SSF103647">
    <property type="entry name" value="TSP type-3 repeat"/>
    <property type="match status" value="1"/>
</dbReference>
<dbReference type="STRING" id="1166018.FAES_4411"/>
<dbReference type="Proteomes" id="UP000011058">
    <property type="component" value="Chromosome"/>
</dbReference>